<evidence type="ECO:0000313" key="13">
    <source>
        <dbReference type="EMBL" id="TWT57596.1"/>
    </source>
</evidence>
<comment type="similarity">
    <text evidence="2 10">Belongs to the RNA methyltransferase RsmE family.</text>
</comment>
<dbReference type="NCBIfam" id="TIGR00046">
    <property type="entry name" value="RsmE family RNA methyltransferase"/>
    <property type="match status" value="1"/>
</dbReference>
<evidence type="ECO:0000313" key="14">
    <source>
        <dbReference type="Proteomes" id="UP000317243"/>
    </source>
</evidence>
<dbReference type="GO" id="GO:0070475">
    <property type="term" value="P:rRNA base methylation"/>
    <property type="evidence" value="ECO:0007669"/>
    <property type="project" value="TreeGrafter"/>
</dbReference>
<keyword evidence="14" id="KW-1185">Reference proteome</keyword>
<keyword evidence="5 10" id="KW-0489">Methyltransferase</keyword>
<dbReference type="AlphaFoldDB" id="A0A5C5X3R1"/>
<accession>A0A5C5X3R1</accession>
<dbReference type="GO" id="GO:0070042">
    <property type="term" value="F:rRNA (uridine-N3-)-methyltransferase activity"/>
    <property type="evidence" value="ECO:0007669"/>
    <property type="project" value="TreeGrafter"/>
</dbReference>
<feature type="domain" description="Ribosomal RNA small subunit methyltransferase E methyltransferase" evidence="11">
    <location>
        <begin position="72"/>
        <end position="234"/>
    </location>
</feature>
<dbReference type="RefSeq" id="WP_146507413.1">
    <property type="nucleotide sequence ID" value="NZ_SIHI01000001.1"/>
</dbReference>
<dbReference type="InterPro" id="IPR046887">
    <property type="entry name" value="RsmE_PUA-like"/>
</dbReference>
<dbReference type="CDD" id="cd18084">
    <property type="entry name" value="RsmE-like"/>
    <property type="match status" value="1"/>
</dbReference>
<dbReference type="SUPFAM" id="SSF75217">
    <property type="entry name" value="alpha/beta knot"/>
    <property type="match status" value="1"/>
</dbReference>
<evidence type="ECO:0000259" key="12">
    <source>
        <dbReference type="Pfam" id="PF20260"/>
    </source>
</evidence>
<evidence type="ECO:0000256" key="3">
    <source>
        <dbReference type="ARBA" id="ARBA00022490"/>
    </source>
</evidence>
<dbReference type="Pfam" id="PF20260">
    <property type="entry name" value="PUA_4"/>
    <property type="match status" value="1"/>
</dbReference>
<keyword evidence="6 10" id="KW-0808">Transferase</keyword>
<dbReference type="GO" id="GO:0005737">
    <property type="term" value="C:cytoplasm"/>
    <property type="evidence" value="ECO:0007669"/>
    <property type="project" value="UniProtKB-SubCell"/>
</dbReference>
<dbReference type="PANTHER" id="PTHR30027">
    <property type="entry name" value="RIBOSOMAL RNA SMALL SUBUNIT METHYLTRANSFERASE E"/>
    <property type="match status" value="1"/>
</dbReference>
<evidence type="ECO:0000256" key="7">
    <source>
        <dbReference type="ARBA" id="ARBA00022691"/>
    </source>
</evidence>
<comment type="subcellular location">
    <subcellularLocation>
        <location evidence="1 10">Cytoplasm</location>
    </subcellularLocation>
</comment>
<dbReference type="OrthoDB" id="9815641at2"/>
<dbReference type="EC" id="2.1.1.193" evidence="10"/>
<dbReference type="PIRSF" id="PIRSF015601">
    <property type="entry name" value="MTase_slr0722"/>
    <property type="match status" value="1"/>
</dbReference>
<comment type="catalytic activity">
    <reaction evidence="9 10">
        <text>uridine(1498) in 16S rRNA + S-adenosyl-L-methionine = N(3)-methyluridine(1498) in 16S rRNA + S-adenosyl-L-homocysteine + H(+)</text>
        <dbReference type="Rhea" id="RHEA:42920"/>
        <dbReference type="Rhea" id="RHEA-COMP:10283"/>
        <dbReference type="Rhea" id="RHEA-COMP:10284"/>
        <dbReference type="ChEBI" id="CHEBI:15378"/>
        <dbReference type="ChEBI" id="CHEBI:57856"/>
        <dbReference type="ChEBI" id="CHEBI:59789"/>
        <dbReference type="ChEBI" id="CHEBI:65315"/>
        <dbReference type="ChEBI" id="CHEBI:74502"/>
        <dbReference type="EC" id="2.1.1.193"/>
    </reaction>
</comment>
<gene>
    <name evidence="13" type="primary">rsmE</name>
    <name evidence="13" type="ORF">KOR42_09580</name>
</gene>
<dbReference type="Gene3D" id="3.40.1280.10">
    <property type="match status" value="1"/>
</dbReference>
<dbReference type="Proteomes" id="UP000317243">
    <property type="component" value="Unassembled WGS sequence"/>
</dbReference>
<dbReference type="InterPro" id="IPR006700">
    <property type="entry name" value="RsmE"/>
</dbReference>
<reference evidence="13 14" key="1">
    <citation type="submission" date="2019-02" db="EMBL/GenBank/DDBJ databases">
        <title>Deep-cultivation of Planctomycetes and their phenomic and genomic characterization uncovers novel biology.</title>
        <authorList>
            <person name="Wiegand S."/>
            <person name="Jogler M."/>
            <person name="Boedeker C."/>
            <person name="Pinto D."/>
            <person name="Vollmers J."/>
            <person name="Rivas-Marin E."/>
            <person name="Kohn T."/>
            <person name="Peeters S.H."/>
            <person name="Heuer A."/>
            <person name="Rast P."/>
            <person name="Oberbeckmann S."/>
            <person name="Bunk B."/>
            <person name="Jeske O."/>
            <person name="Meyerdierks A."/>
            <person name="Storesund J.E."/>
            <person name="Kallscheuer N."/>
            <person name="Luecker S."/>
            <person name="Lage O.M."/>
            <person name="Pohl T."/>
            <person name="Merkel B.J."/>
            <person name="Hornburger P."/>
            <person name="Mueller R.-W."/>
            <person name="Bruemmer F."/>
            <person name="Labrenz M."/>
            <person name="Spormann A.M."/>
            <person name="Op Den Camp H."/>
            <person name="Overmann J."/>
            <person name="Amann R."/>
            <person name="Jetten M.S.M."/>
            <person name="Mascher T."/>
            <person name="Medema M.H."/>
            <person name="Devos D.P."/>
            <person name="Kaster A.-K."/>
            <person name="Ovreas L."/>
            <person name="Rohde M."/>
            <person name="Galperin M.Y."/>
            <person name="Jogler C."/>
        </authorList>
    </citation>
    <scope>NUCLEOTIDE SEQUENCE [LARGE SCALE GENOMIC DNA]</scope>
    <source>
        <strain evidence="13 14">KOR42</strain>
    </source>
</reference>
<dbReference type="InterPro" id="IPR015947">
    <property type="entry name" value="PUA-like_sf"/>
</dbReference>
<evidence type="ECO:0000256" key="9">
    <source>
        <dbReference type="ARBA" id="ARBA00047944"/>
    </source>
</evidence>
<evidence type="ECO:0000256" key="1">
    <source>
        <dbReference type="ARBA" id="ARBA00004496"/>
    </source>
</evidence>
<dbReference type="InterPro" id="IPR029026">
    <property type="entry name" value="tRNA_m1G_MTases_N"/>
</dbReference>
<keyword evidence="7 10" id="KW-0949">S-adenosyl-L-methionine</keyword>
<evidence type="ECO:0000256" key="10">
    <source>
        <dbReference type="PIRNR" id="PIRNR015601"/>
    </source>
</evidence>
<keyword evidence="4 10" id="KW-0698">rRNA processing</keyword>
<dbReference type="InterPro" id="IPR046886">
    <property type="entry name" value="RsmE_MTase_dom"/>
</dbReference>
<evidence type="ECO:0000259" key="11">
    <source>
        <dbReference type="Pfam" id="PF04452"/>
    </source>
</evidence>
<comment type="caution">
    <text evidence="13">The sequence shown here is derived from an EMBL/GenBank/DDBJ whole genome shotgun (WGS) entry which is preliminary data.</text>
</comment>
<evidence type="ECO:0000256" key="4">
    <source>
        <dbReference type="ARBA" id="ARBA00022552"/>
    </source>
</evidence>
<dbReference type="PANTHER" id="PTHR30027:SF3">
    <property type="entry name" value="16S RRNA (URACIL(1498)-N(3))-METHYLTRANSFERASE"/>
    <property type="match status" value="1"/>
</dbReference>
<feature type="domain" description="Ribosomal RNA small subunit methyltransferase E PUA-like" evidence="12">
    <location>
        <begin position="17"/>
        <end position="63"/>
    </location>
</feature>
<comment type="function">
    <text evidence="8 10">Specifically methylates the N3 position of the uracil ring of uridine 1498 (m3U1498) in 16S rRNA. Acts on the fully assembled 30S ribosomal subunit.</text>
</comment>
<dbReference type="InterPro" id="IPR029028">
    <property type="entry name" value="Alpha/beta_knot_MTases"/>
</dbReference>
<dbReference type="EMBL" id="SIHI01000001">
    <property type="protein sequence ID" value="TWT57596.1"/>
    <property type="molecule type" value="Genomic_DNA"/>
</dbReference>
<name>A0A5C5X3R1_9PLAN</name>
<evidence type="ECO:0000256" key="5">
    <source>
        <dbReference type="ARBA" id="ARBA00022603"/>
    </source>
</evidence>
<evidence type="ECO:0000256" key="6">
    <source>
        <dbReference type="ARBA" id="ARBA00022679"/>
    </source>
</evidence>
<proteinExistence type="inferred from homology"/>
<evidence type="ECO:0000256" key="2">
    <source>
        <dbReference type="ARBA" id="ARBA00005528"/>
    </source>
</evidence>
<dbReference type="Pfam" id="PF04452">
    <property type="entry name" value="Methyltrans_RNA"/>
    <property type="match status" value="1"/>
</dbReference>
<keyword evidence="3 10" id="KW-0963">Cytoplasm</keyword>
<dbReference type="SUPFAM" id="SSF88697">
    <property type="entry name" value="PUA domain-like"/>
    <property type="match status" value="1"/>
</dbReference>
<organism evidence="13 14">
    <name type="scientific">Thalassoglobus neptunius</name>
    <dbReference type="NCBI Taxonomy" id="1938619"/>
    <lineage>
        <taxon>Bacteria</taxon>
        <taxon>Pseudomonadati</taxon>
        <taxon>Planctomycetota</taxon>
        <taxon>Planctomycetia</taxon>
        <taxon>Planctomycetales</taxon>
        <taxon>Planctomycetaceae</taxon>
        <taxon>Thalassoglobus</taxon>
    </lineage>
</organism>
<protein>
    <recommendedName>
        <fullName evidence="10">Ribosomal RNA small subunit methyltransferase E</fullName>
        <ecNumber evidence="10">2.1.1.193</ecNumber>
    </recommendedName>
</protein>
<sequence length="243" mass="26710">MADRFYYVGPWEDEITLDGPEAHHLATVLRQKTGNEVELFDGLGTSASGQLIEVAKRSVRIRLLSAPAKSAERPTTLTLAVAPPKRDRLQWLVEKATELGVDRFVPLLTERSVVKPRPGKLERLTGTAIEACKQSGRNQLMEIAPTTSLPELLQQSKAEHSHLMFGDVPEKQERSHRAPILPENVSSIIVCIGPEGGFSPDELQLLRDSEARPISISSNILRVETAAIALAAVLVSQIDTHFE</sequence>
<evidence type="ECO:0000256" key="8">
    <source>
        <dbReference type="ARBA" id="ARBA00025699"/>
    </source>
</evidence>